<dbReference type="PANTHER" id="PTHR11365">
    <property type="entry name" value="5-OXOPROLINASE RELATED"/>
    <property type="match status" value="1"/>
</dbReference>
<feature type="domain" description="Hydantoinase A/oxoprolinase" evidence="1">
    <location>
        <begin position="180"/>
        <end position="462"/>
    </location>
</feature>
<organism evidence="3 4">
    <name type="scientific">Desulfobaculum bizertense DSM 18034</name>
    <dbReference type="NCBI Taxonomy" id="1121442"/>
    <lineage>
        <taxon>Bacteria</taxon>
        <taxon>Pseudomonadati</taxon>
        <taxon>Thermodesulfobacteriota</taxon>
        <taxon>Desulfovibrionia</taxon>
        <taxon>Desulfovibrionales</taxon>
        <taxon>Desulfovibrionaceae</taxon>
        <taxon>Desulfobaculum</taxon>
    </lineage>
</organism>
<dbReference type="SUPFAM" id="SSF53067">
    <property type="entry name" value="Actin-like ATPase domain"/>
    <property type="match status" value="1"/>
</dbReference>
<dbReference type="RefSeq" id="WP_078685353.1">
    <property type="nucleotide sequence ID" value="NZ_FUYA01000006.1"/>
</dbReference>
<reference evidence="3 4" key="1">
    <citation type="submission" date="2017-02" db="EMBL/GenBank/DDBJ databases">
        <authorList>
            <person name="Peterson S.W."/>
        </authorList>
    </citation>
    <scope>NUCLEOTIDE SEQUENCE [LARGE SCALE GENOMIC DNA]</scope>
    <source>
        <strain evidence="3 4">DSM 18034</strain>
    </source>
</reference>
<gene>
    <name evidence="3" type="ORF">SAMN02745702_02072</name>
</gene>
<dbReference type="GO" id="GO:0006749">
    <property type="term" value="P:glutathione metabolic process"/>
    <property type="evidence" value="ECO:0007669"/>
    <property type="project" value="TreeGrafter"/>
</dbReference>
<dbReference type="InterPro" id="IPR043129">
    <property type="entry name" value="ATPase_NBD"/>
</dbReference>
<keyword evidence="4" id="KW-1185">Reference proteome</keyword>
<dbReference type="EMBL" id="FUYA01000006">
    <property type="protein sequence ID" value="SKA74942.1"/>
    <property type="molecule type" value="Genomic_DNA"/>
</dbReference>
<dbReference type="InterPro" id="IPR045079">
    <property type="entry name" value="Oxoprolinase-like"/>
</dbReference>
<evidence type="ECO:0000313" key="4">
    <source>
        <dbReference type="Proteomes" id="UP000189733"/>
    </source>
</evidence>
<dbReference type="PANTHER" id="PTHR11365:SF2">
    <property type="entry name" value="5-OXOPROLINASE"/>
    <property type="match status" value="1"/>
</dbReference>
<proteinExistence type="predicted"/>
<dbReference type="STRING" id="1121442.SAMN02745702_02072"/>
<dbReference type="Pfam" id="PF01968">
    <property type="entry name" value="Hydantoinase_A"/>
    <property type="match status" value="1"/>
</dbReference>
<dbReference type="GO" id="GO:0017168">
    <property type="term" value="F:5-oxoprolinase (ATP-hydrolyzing) activity"/>
    <property type="evidence" value="ECO:0007669"/>
    <property type="project" value="TreeGrafter"/>
</dbReference>
<dbReference type="Proteomes" id="UP000189733">
    <property type="component" value="Unassembled WGS sequence"/>
</dbReference>
<dbReference type="AlphaFoldDB" id="A0A1T4WCA6"/>
<sequence>MLLGIDVGGTHTDAVVLDGQEIKASIKIPTDHKNLLSSIRTALEKVLHGVDPKAVRRVNLSTTLSTNAIVEGKTEPVGVLVSSGPGIDPESYRIGENYFVLGGSIDHRGTEQESLSPRDLDAALEACKERNLRVFAAVTKFSTRNPAHENQLAEALDDALAPDRVTLGHSLSGTLNFPRRVATAYFNSAVWRVYNDFAQAVEESAAHFGLDAEINILKADGGTMPLEASRETPVESILSGPAASVMGIISLCDVQDDAILLDIGGTTTDIALFANGAPLIESEGMAINGAPTLVQALRVTPIGIGGDSAIRLSREAGVTVGPDRQGPALAVCSGSGCTPTLTDALNTLGLSDFGDVEASKTGIAALAKLWDMSPEKLAQKVVSVAASTIAEAVRSMVERINEKPVYTIYEMLKGKSVRPRRVVAMGGPAQAMLDPIQDALSLPVELPDHYSVANAIGAARTRTTLDVELFADTAKGSLFIPSLDVKKHVARNYTLEDAKADAITEILAFLRSRGVSVRDSEPEITEAEAFSMVEGYSTTGKNIRVKCQLRPGVD</sequence>
<feature type="domain" description="Hydantoinase/oxoprolinase N-terminal" evidence="2">
    <location>
        <begin position="3"/>
        <end position="157"/>
    </location>
</feature>
<evidence type="ECO:0000259" key="2">
    <source>
        <dbReference type="Pfam" id="PF05378"/>
    </source>
</evidence>
<evidence type="ECO:0000313" key="3">
    <source>
        <dbReference type="EMBL" id="SKA74942.1"/>
    </source>
</evidence>
<evidence type="ECO:0000259" key="1">
    <source>
        <dbReference type="Pfam" id="PF01968"/>
    </source>
</evidence>
<dbReference type="GO" id="GO:0005829">
    <property type="term" value="C:cytosol"/>
    <property type="evidence" value="ECO:0007669"/>
    <property type="project" value="TreeGrafter"/>
</dbReference>
<accession>A0A1T4WCA6</accession>
<dbReference type="InterPro" id="IPR002821">
    <property type="entry name" value="Hydantoinase_A"/>
</dbReference>
<dbReference type="InterPro" id="IPR008040">
    <property type="entry name" value="Hydant_A_N"/>
</dbReference>
<dbReference type="Pfam" id="PF05378">
    <property type="entry name" value="Hydant_A_N"/>
    <property type="match status" value="1"/>
</dbReference>
<dbReference type="OrthoDB" id="9814788at2"/>
<protein>
    <submittedName>
        <fullName evidence="3">N-methylhydantoinase A/oxoprolinase/acetone carboxylase, beta subunit</fullName>
    </submittedName>
</protein>
<name>A0A1T4WCA6_9BACT</name>